<dbReference type="Gene3D" id="1.10.260.40">
    <property type="entry name" value="lambda repressor-like DNA-binding domains"/>
    <property type="match status" value="1"/>
</dbReference>
<evidence type="ECO:0000313" key="2">
    <source>
        <dbReference type="Proteomes" id="UP000306912"/>
    </source>
</evidence>
<gene>
    <name evidence="1" type="ORF">FEZ08_09675</name>
</gene>
<reference evidence="1 2" key="1">
    <citation type="submission" date="2019-05" db="EMBL/GenBank/DDBJ databases">
        <title>Culicoidintestinum kansasii gen. nov., sp. nov. from the gastrointestinal tract of the biting midge, Culicoides sonorensis.</title>
        <authorList>
            <person name="Neupane S."/>
            <person name="Ghosh A."/>
            <person name="Gunther S."/>
            <person name="Martin K."/>
            <person name="Zurek L."/>
        </authorList>
    </citation>
    <scope>NUCLEOTIDE SEQUENCE [LARGE SCALE GENOMIC DNA]</scope>
    <source>
        <strain evidence="1 2">CS-1</strain>
    </source>
</reference>
<dbReference type="InterPro" id="IPR010982">
    <property type="entry name" value="Lambda_DNA-bd_dom_sf"/>
</dbReference>
<name>A0A5R8Q8P9_9FIRM</name>
<dbReference type="InParanoid" id="A0A5R8Q8P9"/>
<dbReference type="SUPFAM" id="SSF47413">
    <property type="entry name" value="lambda repressor-like DNA-binding domains"/>
    <property type="match status" value="1"/>
</dbReference>
<dbReference type="EMBL" id="VBWP01000009">
    <property type="protein sequence ID" value="TLG72092.1"/>
    <property type="molecule type" value="Genomic_DNA"/>
</dbReference>
<dbReference type="Proteomes" id="UP000306912">
    <property type="component" value="Unassembled WGS sequence"/>
</dbReference>
<accession>A0A5R8Q8P9</accession>
<proteinExistence type="predicted"/>
<dbReference type="RefSeq" id="WP_138191824.1">
    <property type="nucleotide sequence ID" value="NZ_VBWP01000009.1"/>
</dbReference>
<evidence type="ECO:0000313" key="1">
    <source>
        <dbReference type="EMBL" id="TLG72092.1"/>
    </source>
</evidence>
<organism evidence="1 2">
    <name type="scientific">Culicoidibacter larvae</name>
    <dbReference type="NCBI Taxonomy" id="2579976"/>
    <lineage>
        <taxon>Bacteria</taxon>
        <taxon>Bacillati</taxon>
        <taxon>Bacillota</taxon>
        <taxon>Culicoidibacteria</taxon>
        <taxon>Culicoidibacterales</taxon>
        <taxon>Culicoidibacteraceae</taxon>
        <taxon>Culicoidibacter</taxon>
    </lineage>
</organism>
<sequence length="72" mass="8133">MQFEHNIASARKKAKLSQAVVAKEMKMKLRTYQAKESGERAMSASEGITFSIITNVEAKKIDFRKEAQKNLS</sequence>
<comment type="caution">
    <text evidence="1">The sequence shown here is derived from an EMBL/GenBank/DDBJ whole genome shotgun (WGS) entry which is preliminary data.</text>
</comment>
<keyword evidence="2" id="KW-1185">Reference proteome</keyword>
<dbReference type="AlphaFoldDB" id="A0A5R8Q8P9"/>
<evidence type="ECO:0008006" key="3">
    <source>
        <dbReference type="Google" id="ProtNLM"/>
    </source>
</evidence>
<protein>
    <recommendedName>
        <fullName evidence="3">Helix-turn-helix transcriptional regulator</fullName>
    </recommendedName>
</protein>
<dbReference type="GO" id="GO:0003677">
    <property type="term" value="F:DNA binding"/>
    <property type="evidence" value="ECO:0007669"/>
    <property type="project" value="InterPro"/>
</dbReference>